<organism evidence="1 2">
    <name type="scientific">Romanomermis culicivorax</name>
    <name type="common">Nematode worm</name>
    <dbReference type="NCBI Taxonomy" id="13658"/>
    <lineage>
        <taxon>Eukaryota</taxon>
        <taxon>Metazoa</taxon>
        <taxon>Ecdysozoa</taxon>
        <taxon>Nematoda</taxon>
        <taxon>Enoplea</taxon>
        <taxon>Dorylaimia</taxon>
        <taxon>Mermithida</taxon>
        <taxon>Mermithoidea</taxon>
        <taxon>Mermithidae</taxon>
        <taxon>Romanomermis</taxon>
    </lineage>
</organism>
<name>A0A915JRD2_ROMCU</name>
<proteinExistence type="predicted"/>
<accession>A0A915JRD2</accession>
<sequence>MFHSSSEIFTPNVFSLQNKEYEKCKECMDLDQMLTEAGQTYEKNQAEINKMKVAIERLSTSNLRVKFLKFRLDANSSLSNQVHAVDHFLRSGKLRRQIFRPCRRRGN</sequence>
<dbReference type="WBParaSite" id="nRc.2.0.1.t28654-RA">
    <property type="protein sequence ID" value="nRc.2.0.1.t28654-RA"/>
    <property type="gene ID" value="nRc.2.0.1.g28654"/>
</dbReference>
<dbReference type="AlphaFoldDB" id="A0A915JRD2"/>
<keyword evidence="1" id="KW-1185">Reference proteome</keyword>
<evidence type="ECO:0000313" key="2">
    <source>
        <dbReference type="WBParaSite" id="nRc.2.0.1.t28654-RA"/>
    </source>
</evidence>
<evidence type="ECO:0000313" key="1">
    <source>
        <dbReference type="Proteomes" id="UP000887565"/>
    </source>
</evidence>
<protein>
    <submittedName>
        <fullName evidence="2">Uncharacterized protein</fullName>
    </submittedName>
</protein>
<reference evidence="2" key="1">
    <citation type="submission" date="2022-11" db="UniProtKB">
        <authorList>
            <consortium name="WormBaseParasite"/>
        </authorList>
    </citation>
    <scope>IDENTIFICATION</scope>
</reference>
<dbReference type="Proteomes" id="UP000887565">
    <property type="component" value="Unplaced"/>
</dbReference>